<dbReference type="PaxDb" id="589924-Ferp_2237"/>
<keyword evidence="2" id="KW-1185">Reference proteome</keyword>
<dbReference type="OrthoDB" id="50384at2157"/>
<gene>
    <name evidence="1" type="ordered locus">Ferp_2237</name>
</gene>
<dbReference type="EMBL" id="CP001899">
    <property type="protein sequence ID" value="ADC66363.1"/>
    <property type="molecule type" value="Genomic_DNA"/>
</dbReference>
<evidence type="ECO:0000313" key="1">
    <source>
        <dbReference type="EMBL" id="ADC66363.1"/>
    </source>
</evidence>
<dbReference type="KEGG" id="fpl:Ferp_2237"/>
<accession>D3S0X2</accession>
<dbReference type="GeneID" id="8779775"/>
<evidence type="ECO:0000313" key="2">
    <source>
        <dbReference type="Proteomes" id="UP000002613"/>
    </source>
</evidence>
<dbReference type="RefSeq" id="WP_012966701.1">
    <property type="nucleotide sequence ID" value="NC_013849.1"/>
</dbReference>
<sequence length="103" mass="12341">MQVLVDTCVEECDEIYVEITSKIPLKELMQIVRKYRDRDLFLRINRKKKMLESITFYEGNDEECIFVPIPKRFAVLEPDEHYFEVTLKANIVLALKGEKDYHR</sequence>
<dbReference type="eggNOG" id="arCOG10207">
    <property type="taxonomic scope" value="Archaea"/>
</dbReference>
<organism evidence="1 2">
    <name type="scientific">Ferroglobus placidus (strain DSM 10642 / AEDII12DO)</name>
    <dbReference type="NCBI Taxonomy" id="589924"/>
    <lineage>
        <taxon>Archaea</taxon>
        <taxon>Methanobacteriati</taxon>
        <taxon>Methanobacteriota</taxon>
        <taxon>Archaeoglobi</taxon>
        <taxon>Archaeoglobales</taxon>
        <taxon>Archaeoglobaceae</taxon>
        <taxon>Ferroglobus</taxon>
    </lineage>
</organism>
<protein>
    <submittedName>
        <fullName evidence="1">Uncharacterized protein</fullName>
    </submittedName>
</protein>
<reference evidence="1 2" key="2">
    <citation type="journal article" date="2011" name="Stand. Genomic Sci.">
        <title>Complete genome sequence of Ferroglobus placidus AEDII12DO.</title>
        <authorList>
            <person name="Anderson I."/>
            <person name="Risso C."/>
            <person name="Holmes D."/>
            <person name="Lucas S."/>
            <person name="Copeland A."/>
            <person name="Lapidus A."/>
            <person name="Cheng J.F."/>
            <person name="Bruce D."/>
            <person name="Goodwin L."/>
            <person name="Pitluck S."/>
            <person name="Saunders E."/>
            <person name="Brettin T."/>
            <person name="Detter J.C."/>
            <person name="Han C."/>
            <person name="Tapia R."/>
            <person name="Larimer F."/>
            <person name="Land M."/>
            <person name="Hauser L."/>
            <person name="Woyke T."/>
            <person name="Lovley D."/>
            <person name="Kyrpides N."/>
            <person name="Ivanova N."/>
        </authorList>
    </citation>
    <scope>NUCLEOTIDE SEQUENCE [LARGE SCALE GENOMIC DNA]</scope>
    <source>
        <strain evidence="2">DSM 10642 / AEDII12DO</strain>
    </source>
</reference>
<reference evidence="2" key="1">
    <citation type="submission" date="2010-02" db="EMBL/GenBank/DDBJ databases">
        <title>Complete sequence of Ferroglobus placidus DSM 10642.</title>
        <authorList>
            <consortium name="US DOE Joint Genome Institute"/>
            <person name="Lucas S."/>
            <person name="Copeland A."/>
            <person name="Lapidus A."/>
            <person name="Cheng J.-F."/>
            <person name="Bruce D."/>
            <person name="Goodwin L."/>
            <person name="Pitluck S."/>
            <person name="Saunders E."/>
            <person name="Brettin T."/>
            <person name="Detter J.C."/>
            <person name="Han C."/>
            <person name="Tapia R."/>
            <person name="Larimer F."/>
            <person name="Land M."/>
            <person name="Hauser L."/>
            <person name="Kyrpides N."/>
            <person name="Ivanova N."/>
            <person name="Holmes D."/>
            <person name="Lovley D."/>
            <person name="Kyrpides N."/>
            <person name="Anderson I.J."/>
            <person name="Woyke T."/>
        </authorList>
    </citation>
    <scope>NUCLEOTIDE SEQUENCE [LARGE SCALE GENOMIC DNA]</scope>
    <source>
        <strain evidence="2">DSM 10642 / AEDII12DO</strain>
    </source>
</reference>
<dbReference type="STRING" id="589924.Ferp_2237"/>
<proteinExistence type="predicted"/>
<dbReference type="HOGENOM" id="CLU_2270935_0_0_2"/>
<dbReference type="AlphaFoldDB" id="D3S0X2"/>
<dbReference type="Proteomes" id="UP000002613">
    <property type="component" value="Chromosome"/>
</dbReference>
<name>D3S0X2_FERPA</name>